<organism evidence="1 2">
    <name type="scientific">Hydrogenispora ethanolica</name>
    <dbReference type="NCBI Taxonomy" id="1082276"/>
    <lineage>
        <taxon>Bacteria</taxon>
        <taxon>Bacillati</taxon>
        <taxon>Bacillota</taxon>
        <taxon>Hydrogenispora</taxon>
    </lineage>
</organism>
<accession>A0A4R1RY46</accession>
<dbReference type="EMBL" id="SLUN01000007">
    <property type="protein sequence ID" value="TCL71678.1"/>
    <property type="molecule type" value="Genomic_DNA"/>
</dbReference>
<proteinExistence type="predicted"/>
<dbReference type="AlphaFoldDB" id="A0A4R1RY46"/>
<gene>
    <name evidence="1" type="ORF">EDC14_1007142</name>
</gene>
<sequence>MNSANRSIQESAEAWVTAMLELLRIMARSGQRVPAPDPVDRDLRQFEALADHLQMLLSIRPANSWEGYHWSLNFAYFLSQLIRDSEHLFQHLAADPESRHFPIAPALVADIFRCVRLANRLPNLY</sequence>
<keyword evidence="2" id="KW-1185">Reference proteome</keyword>
<reference evidence="1 2" key="1">
    <citation type="submission" date="2019-03" db="EMBL/GenBank/DDBJ databases">
        <title>Genomic Encyclopedia of Type Strains, Phase IV (KMG-IV): sequencing the most valuable type-strain genomes for metagenomic binning, comparative biology and taxonomic classification.</title>
        <authorList>
            <person name="Goeker M."/>
        </authorList>
    </citation>
    <scope>NUCLEOTIDE SEQUENCE [LARGE SCALE GENOMIC DNA]</scope>
    <source>
        <strain evidence="1 2">LX-B</strain>
    </source>
</reference>
<dbReference type="Proteomes" id="UP000295008">
    <property type="component" value="Unassembled WGS sequence"/>
</dbReference>
<evidence type="ECO:0000313" key="1">
    <source>
        <dbReference type="EMBL" id="TCL71678.1"/>
    </source>
</evidence>
<comment type="caution">
    <text evidence="1">The sequence shown here is derived from an EMBL/GenBank/DDBJ whole genome shotgun (WGS) entry which is preliminary data.</text>
</comment>
<dbReference type="RefSeq" id="WP_132013814.1">
    <property type="nucleotide sequence ID" value="NZ_SLUN01000007.1"/>
</dbReference>
<protein>
    <submittedName>
        <fullName evidence="1">Uncharacterized protein</fullName>
    </submittedName>
</protein>
<name>A0A4R1RY46_HYDET</name>
<evidence type="ECO:0000313" key="2">
    <source>
        <dbReference type="Proteomes" id="UP000295008"/>
    </source>
</evidence>